<dbReference type="EMBL" id="LSCQ01000075">
    <property type="protein sequence ID" value="KXB34469.1"/>
    <property type="molecule type" value="Genomic_DNA"/>
</dbReference>
<feature type="domain" description="D-isomer specific 2-hydroxyacid dehydrogenase catalytic" evidence="4">
    <location>
        <begin position="13"/>
        <end position="336"/>
    </location>
</feature>
<dbReference type="PANTHER" id="PTHR43026:SF1">
    <property type="entry name" value="2-HYDROXYACID DEHYDROGENASE HOMOLOG 1-RELATED"/>
    <property type="match status" value="1"/>
</dbReference>
<keyword evidence="2" id="KW-0520">NAD</keyword>
<evidence type="ECO:0000256" key="3">
    <source>
        <dbReference type="RuleBase" id="RU003719"/>
    </source>
</evidence>
<dbReference type="InterPro" id="IPR036291">
    <property type="entry name" value="NAD(P)-bd_dom_sf"/>
</dbReference>
<dbReference type="Gene3D" id="3.40.50.720">
    <property type="entry name" value="NAD(P)-binding Rossmann-like Domain"/>
    <property type="match status" value="2"/>
</dbReference>
<dbReference type="SUPFAM" id="SSF51735">
    <property type="entry name" value="NAD(P)-binding Rossmann-fold domains"/>
    <property type="match status" value="1"/>
</dbReference>
<evidence type="ECO:0000259" key="5">
    <source>
        <dbReference type="Pfam" id="PF02826"/>
    </source>
</evidence>
<evidence type="ECO:0000259" key="4">
    <source>
        <dbReference type="Pfam" id="PF00389"/>
    </source>
</evidence>
<dbReference type="GO" id="GO:0051287">
    <property type="term" value="F:NAD binding"/>
    <property type="evidence" value="ECO:0007669"/>
    <property type="project" value="InterPro"/>
</dbReference>
<name>A0A133XU74_9LACT</name>
<evidence type="ECO:0000256" key="1">
    <source>
        <dbReference type="ARBA" id="ARBA00005854"/>
    </source>
</evidence>
<keyword evidence="3" id="KW-0560">Oxidoreductase</keyword>
<gene>
    <name evidence="6" type="ORF">HMPREF3187_01376</name>
</gene>
<dbReference type="PATRIC" id="fig|87541.4.peg.1360"/>
<dbReference type="PROSITE" id="PS00065">
    <property type="entry name" value="D_2_HYDROXYACID_DH_1"/>
    <property type="match status" value="1"/>
</dbReference>
<dbReference type="InterPro" id="IPR006139">
    <property type="entry name" value="D-isomer_2_OHA_DH_cat_dom"/>
</dbReference>
<dbReference type="Pfam" id="PF00389">
    <property type="entry name" value="2-Hacid_dh"/>
    <property type="match status" value="1"/>
</dbReference>
<sequence length="337" mass="38018">MKMTLKIACYGVRSNEKDIFESKNKYGYELTLIKELLTEKNIETAKGHDAVLLRGNCVANRRNLEKLKEWGINLIFTRTVGVDHIDLKAIKDLNQVVARVPGYSPNAIAELAVTMAMNLLRNVPYTTERTAHHYDFRVLPRMFSREIRNCTVGIIGCGRIGVTEARLYQGLGARVIGYDIYQSDNAKSVVEFKDTLDELLAEADVVSLHVAYIKGENDRMINADFISKMKKDAILINTARGEIQDNQAIIDALKADKLYGFGTDVLPNERPIFFKTFDQLDAIPDQTVRELIALYPRVLITPHVGSNTDEAVKNMVETSMDNFHEYLQTGAVTNRVQ</sequence>
<dbReference type="GO" id="GO:0008720">
    <property type="term" value="F:D-lactate dehydrogenase (NAD+) activity"/>
    <property type="evidence" value="ECO:0007669"/>
    <property type="project" value="TreeGrafter"/>
</dbReference>
<dbReference type="InterPro" id="IPR029752">
    <property type="entry name" value="D-isomer_DH_CS1"/>
</dbReference>
<dbReference type="Pfam" id="PF02826">
    <property type="entry name" value="2-Hacid_dh_C"/>
    <property type="match status" value="1"/>
</dbReference>
<evidence type="ECO:0000256" key="2">
    <source>
        <dbReference type="ARBA" id="ARBA00023027"/>
    </source>
</evidence>
<dbReference type="AlphaFoldDB" id="A0A133XU74"/>
<dbReference type="PANTHER" id="PTHR43026">
    <property type="entry name" value="2-HYDROXYACID DEHYDROGENASE HOMOLOG 1-RELATED"/>
    <property type="match status" value="1"/>
</dbReference>
<dbReference type="InterPro" id="IPR058205">
    <property type="entry name" value="D-LDH-like"/>
</dbReference>
<comment type="caution">
    <text evidence="6">The sequence shown here is derived from an EMBL/GenBank/DDBJ whole genome shotgun (WGS) entry which is preliminary data.</text>
</comment>
<organism evidence="6 7">
    <name type="scientific">Aerococcus christensenii</name>
    <dbReference type="NCBI Taxonomy" id="87541"/>
    <lineage>
        <taxon>Bacteria</taxon>
        <taxon>Bacillati</taxon>
        <taxon>Bacillota</taxon>
        <taxon>Bacilli</taxon>
        <taxon>Lactobacillales</taxon>
        <taxon>Aerococcaceae</taxon>
        <taxon>Aerococcus</taxon>
    </lineage>
</organism>
<evidence type="ECO:0000313" key="7">
    <source>
        <dbReference type="Proteomes" id="UP000070422"/>
    </source>
</evidence>
<protein>
    <submittedName>
        <fullName evidence="6">Putative D-lactate dehydrogenase</fullName>
    </submittedName>
</protein>
<feature type="domain" description="D-isomer specific 2-hydroxyacid dehydrogenase NAD-binding" evidence="5">
    <location>
        <begin position="114"/>
        <end position="305"/>
    </location>
</feature>
<reference evidence="6 7" key="1">
    <citation type="submission" date="2016-01" db="EMBL/GenBank/DDBJ databases">
        <authorList>
            <person name="Oliw E.H."/>
        </authorList>
    </citation>
    <scope>NUCLEOTIDE SEQUENCE [LARGE SCALE GENOMIC DNA]</scope>
    <source>
        <strain evidence="6 7">KA00635</strain>
    </source>
</reference>
<dbReference type="InterPro" id="IPR006140">
    <property type="entry name" value="D-isomer_DH_NAD-bd"/>
</dbReference>
<evidence type="ECO:0000313" key="6">
    <source>
        <dbReference type="EMBL" id="KXB34469.1"/>
    </source>
</evidence>
<comment type="similarity">
    <text evidence="1 3">Belongs to the D-isomer specific 2-hydroxyacid dehydrogenase family.</text>
</comment>
<dbReference type="SUPFAM" id="SSF52283">
    <property type="entry name" value="Formate/glycerate dehydrogenase catalytic domain-like"/>
    <property type="match status" value="1"/>
</dbReference>
<accession>A0A133XU74</accession>
<proteinExistence type="inferred from homology"/>
<dbReference type="STRING" id="87541.AWM71_05800"/>
<dbReference type="Proteomes" id="UP000070422">
    <property type="component" value="Unassembled WGS sequence"/>
</dbReference>